<evidence type="ECO:0000256" key="2">
    <source>
        <dbReference type="ARBA" id="ARBA00004496"/>
    </source>
</evidence>
<evidence type="ECO:0000256" key="10">
    <source>
        <dbReference type="ARBA" id="ARBA00047821"/>
    </source>
</evidence>
<dbReference type="GO" id="GO:1990189">
    <property type="term" value="F:protein N-terminal-serine acetyltransferase activity"/>
    <property type="evidence" value="ECO:0007669"/>
    <property type="project" value="UniProtKB-EC"/>
</dbReference>
<gene>
    <name evidence="13" type="ORF">HG537_0A04580</name>
</gene>
<dbReference type="AlphaFoldDB" id="A0A7H9HLZ1"/>
<evidence type="ECO:0000313" key="13">
    <source>
        <dbReference type="EMBL" id="QLQ78211.1"/>
    </source>
</evidence>
<dbReference type="GO" id="GO:0005737">
    <property type="term" value="C:cytoplasm"/>
    <property type="evidence" value="ECO:0007669"/>
    <property type="project" value="UniProtKB-SubCell"/>
</dbReference>
<evidence type="ECO:0000313" key="14">
    <source>
        <dbReference type="Proteomes" id="UP000510647"/>
    </source>
</evidence>
<comment type="catalytic activity">
    <reaction evidence="11">
        <text>N-terminal L-seryl-[histone H4] + acetyl-CoA = N-terminal N(alpha)-acetyl-L-seryl-[histone H4] + CoA + H(+)</text>
        <dbReference type="Rhea" id="RHEA:50596"/>
        <dbReference type="Rhea" id="RHEA-COMP:12740"/>
        <dbReference type="Rhea" id="RHEA-COMP:12743"/>
        <dbReference type="ChEBI" id="CHEBI:15378"/>
        <dbReference type="ChEBI" id="CHEBI:57287"/>
        <dbReference type="ChEBI" id="CHEBI:57288"/>
        <dbReference type="ChEBI" id="CHEBI:64738"/>
        <dbReference type="ChEBI" id="CHEBI:83690"/>
        <dbReference type="EC" id="2.3.1.257"/>
    </reaction>
</comment>
<evidence type="ECO:0000256" key="8">
    <source>
        <dbReference type="ARBA" id="ARBA00023242"/>
    </source>
</evidence>
<evidence type="ECO:0000256" key="3">
    <source>
        <dbReference type="ARBA" id="ARBA00008870"/>
    </source>
</evidence>
<protein>
    <recommendedName>
        <fullName evidence="5">N-alpha-acetyltransferase 40</fullName>
        <ecNumber evidence="4">2.3.1.257</ecNumber>
    </recommendedName>
</protein>
<comment type="subcellular location">
    <subcellularLocation>
        <location evidence="2">Cytoplasm</location>
    </subcellularLocation>
    <subcellularLocation>
        <location evidence="1">Nucleus</location>
    </subcellularLocation>
</comment>
<dbReference type="OrthoDB" id="424551at2759"/>
<comment type="similarity">
    <text evidence="3">Belongs to the acetyltransferase family. NAA40 subfamily.</text>
</comment>
<evidence type="ECO:0000256" key="7">
    <source>
        <dbReference type="ARBA" id="ARBA00022679"/>
    </source>
</evidence>
<keyword evidence="7" id="KW-0808">Transferase</keyword>
<dbReference type="PANTHER" id="PTHR20531">
    <property type="entry name" value="N-ALPHA-ACETYLTRANSFERASE 40"/>
    <property type="match status" value="1"/>
</dbReference>
<dbReference type="InterPro" id="IPR016181">
    <property type="entry name" value="Acyl_CoA_acyltransferase"/>
</dbReference>
<dbReference type="EC" id="2.3.1.257" evidence="4"/>
<dbReference type="Proteomes" id="UP000510647">
    <property type="component" value="Chromosome 1"/>
</dbReference>
<comment type="catalytic activity">
    <reaction evidence="10">
        <text>N-terminal L-seryl-[histone H2A] + acetyl-CoA = N-terminal N(alpha)-acetyl-L-seryl-[histone H2A] + CoA + H(+)</text>
        <dbReference type="Rhea" id="RHEA:50600"/>
        <dbReference type="Rhea" id="RHEA-COMP:12742"/>
        <dbReference type="Rhea" id="RHEA-COMP:12744"/>
        <dbReference type="ChEBI" id="CHEBI:15378"/>
        <dbReference type="ChEBI" id="CHEBI:57287"/>
        <dbReference type="ChEBI" id="CHEBI:57288"/>
        <dbReference type="ChEBI" id="CHEBI:64738"/>
        <dbReference type="ChEBI" id="CHEBI:83690"/>
        <dbReference type="EC" id="2.3.1.257"/>
    </reaction>
</comment>
<keyword evidence="9" id="KW-0012">Acyltransferase</keyword>
<dbReference type="InterPro" id="IPR000182">
    <property type="entry name" value="GNAT_dom"/>
</dbReference>
<dbReference type="GO" id="GO:0005634">
    <property type="term" value="C:nucleus"/>
    <property type="evidence" value="ECO:0007669"/>
    <property type="project" value="UniProtKB-SubCell"/>
</dbReference>
<dbReference type="PANTHER" id="PTHR20531:SF1">
    <property type="entry name" value="N-ALPHA-ACETYLTRANSFERASE 40"/>
    <property type="match status" value="1"/>
</dbReference>
<keyword evidence="14" id="KW-1185">Reference proteome</keyword>
<dbReference type="EMBL" id="CP059267">
    <property type="protein sequence ID" value="QLQ78211.1"/>
    <property type="molecule type" value="Genomic_DNA"/>
</dbReference>
<dbReference type="Pfam" id="PF00583">
    <property type="entry name" value="Acetyltransf_1"/>
    <property type="match status" value="1"/>
</dbReference>
<dbReference type="GO" id="GO:0010485">
    <property type="term" value="F:histone H4 acetyltransferase activity"/>
    <property type="evidence" value="ECO:0007669"/>
    <property type="project" value="InterPro"/>
</dbReference>
<evidence type="ECO:0000256" key="4">
    <source>
        <dbReference type="ARBA" id="ARBA00012950"/>
    </source>
</evidence>
<dbReference type="SUPFAM" id="SSF55729">
    <property type="entry name" value="Acyl-CoA N-acyltransferases (Nat)"/>
    <property type="match status" value="1"/>
</dbReference>
<keyword evidence="6" id="KW-0963">Cytoplasm</keyword>
<dbReference type="GO" id="GO:0043998">
    <property type="term" value="F:histone H2A acetyltransferase activity"/>
    <property type="evidence" value="ECO:0007669"/>
    <property type="project" value="InterPro"/>
</dbReference>
<dbReference type="PROSITE" id="PS51186">
    <property type="entry name" value="GNAT"/>
    <property type="match status" value="1"/>
</dbReference>
<proteinExistence type="inferred from homology"/>
<accession>A0A7H9HLZ1</accession>
<evidence type="ECO:0000256" key="9">
    <source>
        <dbReference type="ARBA" id="ARBA00023315"/>
    </source>
</evidence>
<dbReference type="InterPro" id="IPR039949">
    <property type="entry name" value="NAA40"/>
</dbReference>
<evidence type="ECO:0000256" key="6">
    <source>
        <dbReference type="ARBA" id="ARBA00022490"/>
    </source>
</evidence>
<feature type="domain" description="N-acetyltransferase" evidence="12">
    <location>
        <begin position="75"/>
        <end position="242"/>
    </location>
</feature>
<evidence type="ECO:0000256" key="11">
    <source>
        <dbReference type="ARBA" id="ARBA00049524"/>
    </source>
</evidence>
<reference evidence="13 14" key="1">
    <citation type="submission" date="2020-06" db="EMBL/GenBank/DDBJ databases">
        <title>The yeast mating-type switching endonuclease HO is a domesticated member of an unorthodox homing genetic element family.</title>
        <authorList>
            <person name="Coughlan A.Y."/>
            <person name="Lombardi L."/>
            <person name="Braun-Galleani S."/>
            <person name="Martos A.R."/>
            <person name="Galeote V."/>
            <person name="Bigey F."/>
            <person name="Dequin S."/>
            <person name="Byrne K.P."/>
            <person name="Wolfe K.H."/>
        </authorList>
    </citation>
    <scope>NUCLEOTIDE SEQUENCE [LARGE SCALE GENOMIC DNA]</scope>
    <source>
        <strain evidence="13 14">CBS2947</strain>
    </source>
</reference>
<keyword evidence="8" id="KW-0539">Nucleus</keyword>
<name>A0A7H9HLZ1_9SACH</name>
<dbReference type="Gene3D" id="3.40.630.30">
    <property type="match status" value="1"/>
</dbReference>
<evidence type="ECO:0000256" key="5">
    <source>
        <dbReference type="ARBA" id="ARBA00015043"/>
    </source>
</evidence>
<sequence length="251" mass="29502">METQYLELVVRATEQHFPVAIPFQDQILHRQIIVIDSNQHQLDTFNGCLSHHKDPDTTERLLWDLIELLDHNLGSVYTRVTRELYHNTRPWRINKWEEMLTPGLVYVVYGPHARGDTAACLRHRNRNSPLLFLSFMLTEENGITPSDPDRVWSLLYLYEIQLLPPVRGHGLGRKLISEYLTRTAMAVRELTKLTNEQFFGIELTVFAENHEAIRFYRRLGMRRAADSPESRHDDVIPLYYLYVMRIDNVTT</sequence>
<organism evidence="13 14">
    <name type="scientific">Torulaspora globosa</name>
    <dbReference type="NCBI Taxonomy" id="48254"/>
    <lineage>
        <taxon>Eukaryota</taxon>
        <taxon>Fungi</taxon>
        <taxon>Dikarya</taxon>
        <taxon>Ascomycota</taxon>
        <taxon>Saccharomycotina</taxon>
        <taxon>Saccharomycetes</taxon>
        <taxon>Saccharomycetales</taxon>
        <taxon>Saccharomycetaceae</taxon>
        <taxon>Torulaspora</taxon>
    </lineage>
</organism>
<evidence type="ECO:0000259" key="12">
    <source>
        <dbReference type="PROSITE" id="PS51186"/>
    </source>
</evidence>
<evidence type="ECO:0000256" key="1">
    <source>
        <dbReference type="ARBA" id="ARBA00004123"/>
    </source>
</evidence>